<accession>A0A6V4UZP5</accession>
<protein>
    <recommendedName>
        <fullName evidence="3">PS II complex 12 kDa extrinsic protein</fullName>
    </recommendedName>
</protein>
<evidence type="ECO:0000256" key="1">
    <source>
        <dbReference type="SAM" id="SignalP"/>
    </source>
</evidence>
<sequence length="122" mass="12972">MSPRFCFVLAFLAVAVDALRVTPTAAGRRSIVAAAAIVPAAFIIPQALAGDQVCFGKCAEDPARAAERRAIQQGSSTKTPPTFALLVEQSIAQKEKTLGMSLSEEEKKQVEDKVRLAFPGVK</sequence>
<dbReference type="AlphaFoldDB" id="A0A6V4UZP5"/>
<feature type="signal peptide" evidence="1">
    <location>
        <begin position="1"/>
        <end position="18"/>
    </location>
</feature>
<proteinExistence type="predicted"/>
<dbReference type="EMBL" id="HBKO01029700">
    <property type="protein sequence ID" value="CAE2243796.1"/>
    <property type="molecule type" value="Transcribed_RNA"/>
</dbReference>
<gene>
    <name evidence="2" type="ORF">CPOL0286_LOCUS13496</name>
</gene>
<reference evidence="2" key="1">
    <citation type="submission" date="2021-01" db="EMBL/GenBank/DDBJ databases">
        <authorList>
            <person name="Corre E."/>
            <person name="Pelletier E."/>
            <person name="Niang G."/>
            <person name="Scheremetjew M."/>
            <person name="Finn R."/>
            <person name="Kale V."/>
            <person name="Holt S."/>
            <person name="Cochrane G."/>
            <person name="Meng A."/>
            <person name="Brown T."/>
            <person name="Cohen L."/>
        </authorList>
    </citation>
    <scope>NUCLEOTIDE SEQUENCE</scope>
    <source>
        <strain evidence="2">UIO037</strain>
    </source>
</reference>
<organism evidence="2">
    <name type="scientific">Prymnesium polylepis</name>
    <dbReference type="NCBI Taxonomy" id="72548"/>
    <lineage>
        <taxon>Eukaryota</taxon>
        <taxon>Haptista</taxon>
        <taxon>Haptophyta</taxon>
        <taxon>Prymnesiophyceae</taxon>
        <taxon>Prymnesiales</taxon>
        <taxon>Prymnesiaceae</taxon>
        <taxon>Prymnesium</taxon>
    </lineage>
</organism>
<evidence type="ECO:0008006" key="3">
    <source>
        <dbReference type="Google" id="ProtNLM"/>
    </source>
</evidence>
<name>A0A6V4UZP5_9EUKA</name>
<feature type="chain" id="PRO_5030161089" description="PS II complex 12 kDa extrinsic protein" evidence="1">
    <location>
        <begin position="19"/>
        <end position="122"/>
    </location>
</feature>
<evidence type="ECO:0000313" key="2">
    <source>
        <dbReference type="EMBL" id="CAE2243796.1"/>
    </source>
</evidence>
<keyword evidence="1" id="KW-0732">Signal</keyword>